<proteinExistence type="predicted"/>
<dbReference type="RefSeq" id="WP_213373050.1">
    <property type="nucleotide sequence ID" value="NZ_BSFJ01000005.1"/>
</dbReference>
<dbReference type="Proteomes" id="UP001143370">
    <property type="component" value="Unassembled WGS sequence"/>
</dbReference>
<reference evidence="2" key="2">
    <citation type="submission" date="2023-01" db="EMBL/GenBank/DDBJ databases">
        <authorList>
            <person name="Sun Q."/>
            <person name="Evtushenko L."/>
        </authorList>
    </citation>
    <scope>NUCLEOTIDE SEQUENCE</scope>
    <source>
        <strain evidence="2">VKM B-2484</strain>
    </source>
</reference>
<feature type="compositionally biased region" description="Basic and acidic residues" evidence="1">
    <location>
        <begin position="33"/>
        <end position="42"/>
    </location>
</feature>
<evidence type="ECO:0000256" key="1">
    <source>
        <dbReference type="SAM" id="MobiDB-lite"/>
    </source>
</evidence>
<organism evidence="2 3">
    <name type="scientific">Ancylobacter dichloromethanicus</name>
    <dbReference type="NCBI Taxonomy" id="518825"/>
    <lineage>
        <taxon>Bacteria</taxon>
        <taxon>Pseudomonadati</taxon>
        <taxon>Pseudomonadota</taxon>
        <taxon>Alphaproteobacteria</taxon>
        <taxon>Hyphomicrobiales</taxon>
        <taxon>Xanthobacteraceae</taxon>
        <taxon>Ancylobacter</taxon>
    </lineage>
</organism>
<accession>A0A9W6J973</accession>
<evidence type="ECO:0000313" key="3">
    <source>
        <dbReference type="Proteomes" id="UP001143370"/>
    </source>
</evidence>
<keyword evidence="3" id="KW-1185">Reference proteome</keyword>
<dbReference type="EMBL" id="BSFJ01000005">
    <property type="protein sequence ID" value="GLK71714.1"/>
    <property type="molecule type" value="Genomic_DNA"/>
</dbReference>
<reference evidence="2" key="1">
    <citation type="journal article" date="2014" name="Int. J. Syst. Evol. Microbiol.">
        <title>Complete genome sequence of Corynebacterium casei LMG S-19264T (=DSM 44701T), isolated from a smear-ripened cheese.</title>
        <authorList>
            <consortium name="US DOE Joint Genome Institute (JGI-PGF)"/>
            <person name="Walter F."/>
            <person name="Albersmeier A."/>
            <person name="Kalinowski J."/>
            <person name="Ruckert C."/>
        </authorList>
    </citation>
    <scope>NUCLEOTIDE SEQUENCE</scope>
    <source>
        <strain evidence="2">VKM B-2484</strain>
    </source>
</reference>
<name>A0A9W6J973_9HYPH</name>
<comment type="caution">
    <text evidence="2">The sequence shown here is derived from an EMBL/GenBank/DDBJ whole genome shotgun (WGS) entry which is preliminary data.</text>
</comment>
<sequence length="483" mass="50700">MIEWPAGLPHHTEASAGDMRPSRPQPETEMEGGDVRLRDRPGDRLRTVPWSRRFLPEQYAQWCAFLADTLKHGTQRFLLPVWTGTAEGDGYALRLVQIVGGAGGVSETPTGRGLHMRVSFSLLVFPAEMVPTPTLTVVDTLIIGRADLDPNGTILVDIDGTERSAAAVDGVFLLDASDLAAGTHAIRVRYSGGAYSAPVTRVVASAFAGPFDGFSASLYDLYALVRGLTSWLGPVIRARRFDGAERDFYAITASPWLVGVDGMGIAEWSGIGASYVMAWYGQKGAARNAVQATTAAQPRIVNAGVLDVGPNGRPALVFDGSNDCLRIQDATGFSQSVDQTTVALMADVTNPAVSPWPFCDVFAGTSVRSGISLVSATARVSGRRTGASPLTHIGGSWTSGWRGLIGRIDYLAATADITVDGVTTPAAFLPPGGQSFAGASVDPPTIGAANVIGFMAGQMSAVLLARSALDPSALDAALNQVRP</sequence>
<feature type="region of interest" description="Disordered" evidence="1">
    <location>
        <begin position="1"/>
        <end position="42"/>
    </location>
</feature>
<protein>
    <submittedName>
        <fullName evidence="2">Uncharacterized protein</fullName>
    </submittedName>
</protein>
<evidence type="ECO:0000313" key="2">
    <source>
        <dbReference type="EMBL" id="GLK71714.1"/>
    </source>
</evidence>
<dbReference type="AlphaFoldDB" id="A0A9W6J973"/>
<gene>
    <name evidence="2" type="ORF">GCM10017643_18290</name>
</gene>